<dbReference type="EMBL" id="JASSQD010000001">
    <property type="protein sequence ID" value="MDK9556439.1"/>
    <property type="molecule type" value="Genomic_DNA"/>
</dbReference>
<accession>A0ABT7H7V2</accession>
<protein>
    <submittedName>
        <fullName evidence="2">Uncharacterized protein</fullName>
    </submittedName>
</protein>
<name>A0ABT7H7V2_9GAMM</name>
<dbReference type="RefSeq" id="WP_219867045.1">
    <property type="nucleotide sequence ID" value="NZ_JASSQD010000001.1"/>
</dbReference>
<dbReference type="Proteomes" id="UP001223547">
    <property type="component" value="Unassembled WGS sequence"/>
</dbReference>
<organism evidence="2 3">
    <name type="scientific">Marinobacter albus</name>
    <dbReference type="NCBI Taxonomy" id="3030833"/>
    <lineage>
        <taxon>Bacteria</taxon>
        <taxon>Pseudomonadati</taxon>
        <taxon>Pseudomonadota</taxon>
        <taxon>Gammaproteobacteria</taxon>
        <taxon>Pseudomonadales</taxon>
        <taxon>Marinobacteraceae</taxon>
        <taxon>Marinobacter</taxon>
    </lineage>
</organism>
<evidence type="ECO:0000256" key="1">
    <source>
        <dbReference type="SAM" id="MobiDB-lite"/>
    </source>
</evidence>
<sequence>MHLAWDCPERIDGGSFKGLAFPEILVDAQPGHPDIGFKPAGEAVFEGQGANEDVALDLGDIDQAHKQGRNHGVALDGDPGGVAVGVGKRRFNGQSPRPGDDSAVGGDGGNVGVLLFLRFSFFGGCRDVVGRVRLRNPRCGHQAGAGEQRKE</sequence>
<feature type="region of interest" description="Disordered" evidence="1">
    <location>
        <begin position="86"/>
        <end position="105"/>
    </location>
</feature>
<keyword evidence="3" id="KW-1185">Reference proteome</keyword>
<gene>
    <name evidence="2" type="ORF">QQF73_02285</name>
</gene>
<evidence type="ECO:0000313" key="2">
    <source>
        <dbReference type="EMBL" id="MDK9556439.1"/>
    </source>
</evidence>
<evidence type="ECO:0000313" key="3">
    <source>
        <dbReference type="Proteomes" id="UP001223547"/>
    </source>
</evidence>
<reference evidence="2 3" key="1">
    <citation type="submission" date="2023-05" db="EMBL/GenBank/DDBJ databases">
        <title>Marinobacter albus sp. nov., a marine bacterium isolated from sand in a coastal intertidal zone of huludao.</title>
        <authorList>
            <person name="Deng T."/>
        </authorList>
    </citation>
    <scope>NUCLEOTIDE SEQUENCE [LARGE SCALE GENOMIC DNA]</scope>
    <source>
        <strain evidence="2 3">M216</strain>
    </source>
</reference>
<proteinExistence type="predicted"/>
<comment type="caution">
    <text evidence="2">The sequence shown here is derived from an EMBL/GenBank/DDBJ whole genome shotgun (WGS) entry which is preliminary data.</text>
</comment>